<dbReference type="Pfam" id="PF01618">
    <property type="entry name" value="MotA_ExbB"/>
    <property type="match status" value="1"/>
</dbReference>
<keyword evidence="5 8" id="KW-0653">Protein transport</keyword>
<dbReference type="AlphaFoldDB" id="A0A133S4Q2"/>
<dbReference type="GO" id="GO:0005886">
    <property type="term" value="C:plasma membrane"/>
    <property type="evidence" value="ECO:0007669"/>
    <property type="project" value="UniProtKB-SubCell"/>
</dbReference>
<keyword evidence="6" id="KW-1133">Transmembrane helix</keyword>
<evidence type="ECO:0000256" key="6">
    <source>
        <dbReference type="ARBA" id="ARBA00022989"/>
    </source>
</evidence>
<evidence type="ECO:0000256" key="1">
    <source>
        <dbReference type="ARBA" id="ARBA00004651"/>
    </source>
</evidence>
<comment type="subcellular location">
    <subcellularLocation>
        <location evidence="1">Cell membrane</location>
        <topology evidence="1">Multi-pass membrane protein</topology>
    </subcellularLocation>
    <subcellularLocation>
        <location evidence="8">Membrane</location>
        <topology evidence="8">Multi-pass membrane protein</topology>
    </subcellularLocation>
</comment>
<dbReference type="GO" id="GO:0017038">
    <property type="term" value="P:protein import"/>
    <property type="evidence" value="ECO:0007669"/>
    <property type="project" value="TreeGrafter"/>
</dbReference>
<protein>
    <submittedName>
        <fullName evidence="9">Transporter, MotA/TolQ/ExbB proton channel family protein</fullName>
    </submittedName>
</protein>
<proteinExistence type="inferred from homology"/>
<dbReference type="Proteomes" id="UP000070226">
    <property type="component" value="Unassembled WGS sequence"/>
</dbReference>
<comment type="similarity">
    <text evidence="8">Belongs to the exbB/tolQ family.</text>
</comment>
<name>A0A133S4Q2_9FIRM</name>
<dbReference type="PANTHER" id="PTHR30625:SF15">
    <property type="entry name" value="BIOPOLYMER TRANSPORT PROTEIN EXBB"/>
    <property type="match status" value="1"/>
</dbReference>
<comment type="caution">
    <text evidence="9">The sequence shown here is derived from an EMBL/GenBank/DDBJ whole genome shotgun (WGS) entry which is preliminary data.</text>
</comment>
<keyword evidence="3" id="KW-1003">Cell membrane</keyword>
<keyword evidence="4" id="KW-0812">Transmembrane</keyword>
<keyword evidence="2 8" id="KW-0813">Transport</keyword>
<keyword evidence="7" id="KW-0472">Membrane</keyword>
<dbReference type="PANTHER" id="PTHR30625">
    <property type="entry name" value="PROTEIN TOLQ"/>
    <property type="match status" value="1"/>
</dbReference>
<evidence type="ECO:0000256" key="2">
    <source>
        <dbReference type="ARBA" id="ARBA00022448"/>
    </source>
</evidence>
<organism evidence="9">
    <name type="scientific">Veillonella atypica</name>
    <dbReference type="NCBI Taxonomy" id="39777"/>
    <lineage>
        <taxon>Bacteria</taxon>
        <taxon>Bacillati</taxon>
        <taxon>Bacillota</taxon>
        <taxon>Negativicutes</taxon>
        <taxon>Veillonellales</taxon>
        <taxon>Veillonellaceae</taxon>
        <taxon>Veillonella</taxon>
    </lineage>
</organism>
<dbReference type="STRING" id="39777.B7L28_06785"/>
<dbReference type="PATRIC" id="fig|39777.7.peg.1007"/>
<gene>
    <name evidence="9" type="ORF">HMPREF3233_01038</name>
</gene>
<evidence type="ECO:0000256" key="5">
    <source>
        <dbReference type="ARBA" id="ARBA00022927"/>
    </source>
</evidence>
<evidence type="ECO:0000313" key="10">
    <source>
        <dbReference type="Proteomes" id="UP000070226"/>
    </source>
</evidence>
<dbReference type="RefSeq" id="WP_005382865.1">
    <property type="nucleotide sequence ID" value="NZ_CALLHQ010000005.1"/>
</dbReference>
<evidence type="ECO:0000256" key="3">
    <source>
        <dbReference type="ARBA" id="ARBA00022475"/>
    </source>
</evidence>
<evidence type="ECO:0000256" key="7">
    <source>
        <dbReference type="ARBA" id="ARBA00023136"/>
    </source>
</evidence>
<accession>A0A133S4Q2</accession>
<evidence type="ECO:0000313" key="9">
    <source>
        <dbReference type="EMBL" id="KXA64408.1"/>
    </source>
</evidence>
<dbReference type="InterPro" id="IPR050790">
    <property type="entry name" value="ExbB/TolQ_transport"/>
</dbReference>
<evidence type="ECO:0000256" key="8">
    <source>
        <dbReference type="RuleBase" id="RU004057"/>
    </source>
</evidence>
<reference evidence="9 10" key="1">
    <citation type="submission" date="2016-01" db="EMBL/GenBank/DDBJ databases">
        <authorList>
            <person name="Oliw E.H."/>
        </authorList>
    </citation>
    <scope>NUCLEOTIDE SEQUENCE [LARGE SCALE GENOMIC DNA]</scope>
    <source>
        <strain evidence="9 10">CMW7756B</strain>
    </source>
</reference>
<sequence length="205" mass="22403">MENLNYVIHLFHSGGYVMYPLLFLSLMVIAIAVERTFYYRKYAGKTYIVTHAVNEYAKLQKWDEIEKVIKENPSIASRIAEAGLKNGATEEGMKTAFSDQMGVDAVGFRKYMDYLSATVTISPLLGLLGTVTGMIGSFSILDAGAGASAITGGVGEALIATATGLCVAIMAFIVYTFFSHRLDSIINQIENMCVNIITAKREGWK</sequence>
<dbReference type="InterPro" id="IPR002898">
    <property type="entry name" value="MotA_ExbB_proton_chnl"/>
</dbReference>
<dbReference type="EMBL" id="LRQT01000026">
    <property type="protein sequence ID" value="KXA64408.1"/>
    <property type="molecule type" value="Genomic_DNA"/>
</dbReference>
<evidence type="ECO:0000256" key="4">
    <source>
        <dbReference type="ARBA" id="ARBA00022692"/>
    </source>
</evidence>